<evidence type="ECO:0000313" key="10">
    <source>
        <dbReference type="Proteomes" id="UP000250235"/>
    </source>
</evidence>
<dbReference type="SUPFAM" id="SSF54171">
    <property type="entry name" value="DNA-binding domain"/>
    <property type="match status" value="1"/>
</dbReference>
<accession>A0A2Z7BX71</accession>
<dbReference type="EMBL" id="KV001335">
    <property type="protein sequence ID" value="KZV39069.1"/>
    <property type="molecule type" value="Genomic_DNA"/>
</dbReference>
<proteinExistence type="predicted"/>
<dbReference type="InterPro" id="IPR036955">
    <property type="entry name" value="AP2/ERF_dom_sf"/>
</dbReference>
<evidence type="ECO:0000256" key="2">
    <source>
        <dbReference type="ARBA" id="ARBA00022821"/>
    </source>
</evidence>
<dbReference type="PANTHER" id="PTHR31190:SF473">
    <property type="entry name" value="OS05G0437100 PROTEIN"/>
    <property type="match status" value="1"/>
</dbReference>
<name>A0A2Z7BX71_9LAMI</name>
<evidence type="ECO:0000256" key="1">
    <source>
        <dbReference type="ARBA" id="ARBA00004123"/>
    </source>
</evidence>
<evidence type="ECO:0000256" key="6">
    <source>
        <dbReference type="ARBA" id="ARBA00023242"/>
    </source>
</evidence>
<dbReference type="AlphaFoldDB" id="A0A2Z7BX71"/>
<dbReference type="GO" id="GO:0005634">
    <property type="term" value="C:nucleus"/>
    <property type="evidence" value="ECO:0007669"/>
    <property type="project" value="UniProtKB-SubCell"/>
</dbReference>
<dbReference type="Gene3D" id="3.30.730.10">
    <property type="entry name" value="AP2/ERF domain"/>
    <property type="match status" value="1"/>
</dbReference>
<comment type="subcellular location">
    <subcellularLocation>
        <location evidence="1">Nucleus</location>
    </subcellularLocation>
</comment>
<dbReference type="GO" id="GO:0009873">
    <property type="term" value="P:ethylene-activated signaling pathway"/>
    <property type="evidence" value="ECO:0007669"/>
    <property type="project" value="InterPro"/>
</dbReference>
<keyword evidence="2" id="KW-0611">Plant defense</keyword>
<dbReference type="InterPro" id="IPR016177">
    <property type="entry name" value="DNA-bd_dom_sf"/>
</dbReference>
<feature type="compositionally biased region" description="Low complexity" evidence="7">
    <location>
        <begin position="81"/>
        <end position="92"/>
    </location>
</feature>
<dbReference type="InterPro" id="IPR044808">
    <property type="entry name" value="ERF_plant"/>
</dbReference>
<keyword evidence="6" id="KW-0539">Nucleus</keyword>
<dbReference type="Pfam" id="PF00847">
    <property type="entry name" value="AP2"/>
    <property type="match status" value="1"/>
</dbReference>
<keyword evidence="5" id="KW-0804">Transcription</keyword>
<keyword evidence="4" id="KW-0238">DNA-binding</keyword>
<evidence type="ECO:0000256" key="7">
    <source>
        <dbReference type="SAM" id="MobiDB-lite"/>
    </source>
</evidence>
<dbReference type="PRINTS" id="PR00367">
    <property type="entry name" value="ETHRSPELEMNT"/>
</dbReference>
<evidence type="ECO:0000259" key="8">
    <source>
        <dbReference type="PROSITE" id="PS51032"/>
    </source>
</evidence>
<dbReference type="OrthoDB" id="1925932at2759"/>
<keyword evidence="10" id="KW-1185">Reference proteome</keyword>
<protein>
    <submittedName>
        <fullName evidence="9">DNA binding protein</fullName>
    </submittedName>
</protein>
<evidence type="ECO:0000256" key="3">
    <source>
        <dbReference type="ARBA" id="ARBA00023015"/>
    </source>
</evidence>
<evidence type="ECO:0000256" key="5">
    <source>
        <dbReference type="ARBA" id="ARBA00023163"/>
    </source>
</evidence>
<dbReference type="InterPro" id="IPR001471">
    <property type="entry name" value="AP2/ERF_dom"/>
</dbReference>
<dbReference type="GO" id="GO:0003677">
    <property type="term" value="F:DNA binding"/>
    <property type="evidence" value="ECO:0007669"/>
    <property type="project" value="UniProtKB-KW"/>
</dbReference>
<feature type="compositionally biased region" description="Polar residues" evidence="7">
    <location>
        <begin position="71"/>
        <end position="80"/>
    </location>
</feature>
<dbReference type="GO" id="GO:0003700">
    <property type="term" value="F:DNA-binding transcription factor activity"/>
    <property type="evidence" value="ECO:0007669"/>
    <property type="project" value="InterPro"/>
</dbReference>
<dbReference type="CDD" id="cd00018">
    <property type="entry name" value="AP2"/>
    <property type="match status" value="1"/>
</dbReference>
<organism evidence="9 10">
    <name type="scientific">Dorcoceras hygrometricum</name>
    <dbReference type="NCBI Taxonomy" id="472368"/>
    <lineage>
        <taxon>Eukaryota</taxon>
        <taxon>Viridiplantae</taxon>
        <taxon>Streptophyta</taxon>
        <taxon>Embryophyta</taxon>
        <taxon>Tracheophyta</taxon>
        <taxon>Spermatophyta</taxon>
        <taxon>Magnoliopsida</taxon>
        <taxon>eudicotyledons</taxon>
        <taxon>Gunneridae</taxon>
        <taxon>Pentapetalae</taxon>
        <taxon>asterids</taxon>
        <taxon>lamiids</taxon>
        <taxon>Lamiales</taxon>
        <taxon>Gesneriaceae</taxon>
        <taxon>Didymocarpoideae</taxon>
        <taxon>Trichosporeae</taxon>
        <taxon>Loxocarpinae</taxon>
        <taxon>Dorcoceras</taxon>
    </lineage>
</organism>
<feature type="domain" description="AP2/ERF" evidence="8">
    <location>
        <begin position="124"/>
        <end position="181"/>
    </location>
</feature>
<dbReference type="PANTHER" id="PTHR31190">
    <property type="entry name" value="DNA-BINDING DOMAIN"/>
    <property type="match status" value="1"/>
</dbReference>
<dbReference type="GO" id="GO:0006952">
    <property type="term" value="P:defense response"/>
    <property type="evidence" value="ECO:0007669"/>
    <property type="project" value="UniProtKB-KW"/>
</dbReference>
<sequence length="299" mass="32362">MPMASRVNKKQEMSVMVSALAHVIAGDHENETAVETGGGGSSGGAPTSSACKRRRADESSSNCSRHHNDFPVQSSNTSALSETTSPSIPKSSSTVITAATYEYKHHQHKMSANEYSLSRSATRKYRGVRQRPWGKWAAEIRNPNKAARFWLGTFDTAEDAAQAYDEAALRFRGSRAKLNFPENVRLKEQPIQSELNLTSNQILAGSIFSEPIFNRQSQFEGSSSSGLMVLDDTQGHDSMGSSSGYSSELGHCPVLYTPSLDVEHGTGSSRCSGGGDGADFSFCQEYCSCNQVDDKTFSS</sequence>
<dbReference type="Proteomes" id="UP000250235">
    <property type="component" value="Unassembled WGS sequence"/>
</dbReference>
<evidence type="ECO:0000256" key="4">
    <source>
        <dbReference type="ARBA" id="ARBA00023125"/>
    </source>
</evidence>
<feature type="region of interest" description="Disordered" evidence="7">
    <location>
        <begin position="28"/>
        <end position="92"/>
    </location>
</feature>
<dbReference type="SMART" id="SM00380">
    <property type="entry name" value="AP2"/>
    <property type="match status" value="1"/>
</dbReference>
<dbReference type="FunFam" id="3.30.730.10:FF:000001">
    <property type="entry name" value="Ethylene-responsive transcription factor 2"/>
    <property type="match status" value="1"/>
</dbReference>
<gene>
    <name evidence="9" type="ORF">F511_35322</name>
</gene>
<evidence type="ECO:0000313" key="9">
    <source>
        <dbReference type="EMBL" id="KZV39069.1"/>
    </source>
</evidence>
<keyword evidence="3" id="KW-0805">Transcription regulation</keyword>
<reference evidence="9 10" key="1">
    <citation type="journal article" date="2015" name="Proc. Natl. Acad. Sci. U.S.A.">
        <title>The resurrection genome of Boea hygrometrica: A blueprint for survival of dehydration.</title>
        <authorList>
            <person name="Xiao L."/>
            <person name="Yang G."/>
            <person name="Zhang L."/>
            <person name="Yang X."/>
            <person name="Zhao S."/>
            <person name="Ji Z."/>
            <person name="Zhou Q."/>
            <person name="Hu M."/>
            <person name="Wang Y."/>
            <person name="Chen M."/>
            <person name="Xu Y."/>
            <person name="Jin H."/>
            <person name="Xiao X."/>
            <person name="Hu G."/>
            <person name="Bao F."/>
            <person name="Hu Y."/>
            <person name="Wan P."/>
            <person name="Li L."/>
            <person name="Deng X."/>
            <person name="Kuang T."/>
            <person name="Xiang C."/>
            <person name="Zhu J.K."/>
            <person name="Oliver M.J."/>
            <person name="He Y."/>
        </authorList>
    </citation>
    <scope>NUCLEOTIDE SEQUENCE [LARGE SCALE GENOMIC DNA]</scope>
    <source>
        <strain evidence="10">cv. XS01</strain>
    </source>
</reference>
<dbReference type="PROSITE" id="PS51032">
    <property type="entry name" value="AP2_ERF"/>
    <property type="match status" value="1"/>
</dbReference>